<evidence type="ECO:0000313" key="1">
    <source>
        <dbReference type="EMBL" id="UVC14732.1"/>
    </source>
</evidence>
<accession>A0ABY5QWA8</accession>
<reference evidence="1" key="1">
    <citation type="submission" date="2020-09" db="EMBL/GenBank/DDBJ databases">
        <title>Rhizobia associated with sainfoin plants.</title>
        <authorList>
            <person name="Asharfi S."/>
            <person name="Kuzmanovic N."/>
            <person name="Bunk B."/>
            <person name="Sproeer C."/>
            <person name="Becker M."/>
            <person name="Thuenen T."/>
        </authorList>
    </citation>
    <scope>NUCLEOTIDE SEQUENCE</scope>
    <source>
        <strain evidence="1">OM4</strain>
    </source>
</reference>
<evidence type="ECO:0000313" key="2">
    <source>
        <dbReference type="Proteomes" id="UP001058098"/>
    </source>
</evidence>
<protein>
    <recommendedName>
        <fullName evidence="3">Amphi-Trp domain-containing protein</fullName>
    </recommendedName>
</protein>
<gene>
    <name evidence="1" type="ORF">IHQ72_29645</name>
</gene>
<dbReference type="EMBL" id="CP062229">
    <property type="protein sequence ID" value="UVC14732.1"/>
    <property type="molecule type" value="Genomic_DNA"/>
</dbReference>
<dbReference type="Proteomes" id="UP001058098">
    <property type="component" value="Chromosome"/>
</dbReference>
<evidence type="ECO:0008006" key="3">
    <source>
        <dbReference type="Google" id="ProtNLM"/>
    </source>
</evidence>
<sequence length="94" mass="10774">MVDDAEDALAEIRNAIDQHGGSGEITIKLKLKKKGDAFIFGSELKFSVPQPPRVESIFFFDQDENEFTRKDPRQPEIPVVVEADFNNRRRNPQE</sequence>
<name>A0ABY5QWA8_9HYPH</name>
<organism evidence="1 2">
    <name type="scientific">Mesorhizobium onobrychidis</name>
    <dbReference type="NCBI Taxonomy" id="2775404"/>
    <lineage>
        <taxon>Bacteria</taxon>
        <taxon>Pseudomonadati</taxon>
        <taxon>Pseudomonadota</taxon>
        <taxon>Alphaproteobacteria</taxon>
        <taxon>Hyphomicrobiales</taxon>
        <taxon>Phyllobacteriaceae</taxon>
        <taxon>Mesorhizobium</taxon>
    </lineage>
</organism>
<dbReference type="RefSeq" id="WP_258119139.1">
    <property type="nucleotide sequence ID" value="NZ_CP062229.1"/>
</dbReference>
<proteinExistence type="predicted"/>
<keyword evidence="2" id="KW-1185">Reference proteome</keyword>